<evidence type="ECO:0000259" key="2">
    <source>
        <dbReference type="PROSITE" id="PS51671"/>
    </source>
</evidence>
<dbReference type="SUPFAM" id="SSF55021">
    <property type="entry name" value="ACT-like"/>
    <property type="match status" value="1"/>
</dbReference>
<dbReference type="Gene3D" id="3.30.70.260">
    <property type="match status" value="1"/>
</dbReference>
<evidence type="ECO:0000313" key="3">
    <source>
        <dbReference type="EMBL" id="MEE6147397.1"/>
    </source>
</evidence>
<protein>
    <recommendedName>
        <fullName evidence="1">UPF0237 protein VXJ25_05250</fullName>
    </recommendedName>
</protein>
<dbReference type="NCBIfam" id="NF001220">
    <property type="entry name" value="PRK00194.1"/>
    <property type="match status" value="1"/>
</dbReference>
<proteinExistence type="inferred from homology"/>
<name>A0ABU7R9W8_9ACTN</name>
<feature type="domain" description="ACT" evidence="2">
    <location>
        <begin position="13"/>
        <end position="87"/>
    </location>
</feature>
<dbReference type="InterPro" id="IPR022986">
    <property type="entry name" value="UPF0237_ACT"/>
</dbReference>
<organism evidence="3 4">
    <name type="scientific">Olsenella absiana</name>
    <dbReference type="NCBI Taxonomy" id="3115222"/>
    <lineage>
        <taxon>Bacteria</taxon>
        <taxon>Bacillati</taxon>
        <taxon>Actinomycetota</taxon>
        <taxon>Coriobacteriia</taxon>
        <taxon>Coriobacteriales</taxon>
        <taxon>Atopobiaceae</taxon>
        <taxon>Olsenella</taxon>
    </lineage>
</organism>
<dbReference type="Pfam" id="PF13740">
    <property type="entry name" value="ACT_6"/>
    <property type="match status" value="1"/>
</dbReference>
<evidence type="ECO:0000256" key="1">
    <source>
        <dbReference type="HAMAP-Rule" id="MF_01054"/>
    </source>
</evidence>
<comment type="caution">
    <text evidence="3">The sequence shown here is derived from an EMBL/GenBank/DDBJ whole genome shotgun (WGS) entry which is preliminary data.</text>
</comment>
<dbReference type="EMBL" id="JAZGJQ010000004">
    <property type="protein sequence ID" value="MEE6147397.1"/>
    <property type="molecule type" value="Genomic_DNA"/>
</dbReference>
<dbReference type="InterPro" id="IPR050990">
    <property type="entry name" value="UPF0237/GcvR_regulator"/>
</dbReference>
<dbReference type="InterPro" id="IPR045865">
    <property type="entry name" value="ACT-like_dom_sf"/>
</dbReference>
<comment type="similarity">
    <text evidence="1">Belongs to the UPF0237 family.</text>
</comment>
<dbReference type="HAMAP" id="MF_01054">
    <property type="entry name" value="UPF0237"/>
    <property type="match status" value="1"/>
</dbReference>
<accession>A0ABU7R9W8</accession>
<reference evidence="3 4" key="1">
    <citation type="submission" date="2024-01" db="EMBL/GenBank/DDBJ databases">
        <title>Description of Olsenella sp. nov., isolated from pig feces.</title>
        <authorList>
            <person name="Chang Y.-H."/>
        </authorList>
    </citation>
    <scope>NUCLEOTIDE SEQUENCE [LARGE SCALE GENOMIC DNA]</scope>
    <source>
        <strain evidence="3 4">YH-ols2223</strain>
    </source>
</reference>
<dbReference type="PANTHER" id="PTHR34875:SF6">
    <property type="entry name" value="UPF0237 PROTEIN MJ1558"/>
    <property type="match status" value="1"/>
</dbReference>
<dbReference type="InterPro" id="IPR002912">
    <property type="entry name" value="ACT_dom"/>
</dbReference>
<dbReference type="RefSeq" id="WP_330958162.1">
    <property type="nucleotide sequence ID" value="NZ_JAZGJQ010000004.1"/>
</dbReference>
<dbReference type="CDD" id="cd04872">
    <property type="entry name" value="ACT_1ZPV"/>
    <property type="match status" value="1"/>
</dbReference>
<evidence type="ECO:0000313" key="4">
    <source>
        <dbReference type="Proteomes" id="UP001332931"/>
    </source>
</evidence>
<sequence length="98" mass="11050">MATTDESTKNLAIVTTLGNDRSGIVAAVSQALADADVNIMNISQTIMDGIFTMTMQVDLRNTTQEFTRIQEALNRVAKEMNLQIVMQREEVFNFMYRL</sequence>
<keyword evidence="4" id="KW-1185">Reference proteome</keyword>
<dbReference type="Proteomes" id="UP001332931">
    <property type="component" value="Unassembled WGS sequence"/>
</dbReference>
<dbReference type="PROSITE" id="PS51671">
    <property type="entry name" value="ACT"/>
    <property type="match status" value="1"/>
</dbReference>
<gene>
    <name evidence="3" type="ORF">VXJ25_05250</name>
</gene>
<dbReference type="PANTHER" id="PTHR34875">
    <property type="entry name" value="UPF0237 PROTEIN MJ1558"/>
    <property type="match status" value="1"/>
</dbReference>